<dbReference type="EMBL" id="JBHSCX010000001">
    <property type="protein sequence ID" value="MFC4360667.1"/>
    <property type="molecule type" value="Genomic_DNA"/>
</dbReference>
<feature type="compositionally biased region" description="Gly residues" evidence="1">
    <location>
        <begin position="37"/>
        <end position="63"/>
    </location>
</feature>
<dbReference type="InterPro" id="IPR013783">
    <property type="entry name" value="Ig-like_fold"/>
</dbReference>
<feature type="region of interest" description="Disordered" evidence="1">
    <location>
        <begin position="31"/>
        <end position="64"/>
    </location>
</feature>
<dbReference type="PROSITE" id="PS51257">
    <property type="entry name" value="PROKAR_LIPOPROTEIN"/>
    <property type="match status" value="1"/>
</dbReference>
<protein>
    <submittedName>
        <fullName evidence="4">DUF5060 domain-containing protein</fullName>
    </submittedName>
</protein>
<evidence type="ECO:0000313" key="4">
    <source>
        <dbReference type="EMBL" id="MFC4360667.1"/>
    </source>
</evidence>
<dbReference type="Gene3D" id="3.20.20.80">
    <property type="entry name" value="Glycosidases"/>
    <property type="match status" value="1"/>
</dbReference>
<accession>A0ABV8UYC4</accession>
<keyword evidence="2" id="KW-0732">Signal</keyword>
<name>A0ABV8UYC4_9GAMM</name>
<dbReference type="Pfam" id="PF16586">
    <property type="entry name" value="DUF5060"/>
    <property type="match status" value="1"/>
</dbReference>
<proteinExistence type="predicted"/>
<dbReference type="SUPFAM" id="SSF51445">
    <property type="entry name" value="(Trans)glycosidases"/>
    <property type="match status" value="1"/>
</dbReference>
<dbReference type="Proteomes" id="UP001595840">
    <property type="component" value="Unassembled WGS sequence"/>
</dbReference>
<evidence type="ECO:0000259" key="3">
    <source>
        <dbReference type="Pfam" id="PF16586"/>
    </source>
</evidence>
<gene>
    <name evidence="4" type="ORF">ACFOX3_00050</name>
</gene>
<evidence type="ECO:0000256" key="2">
    <source>
        <dbReference type="SAM" id="SignalP"/>
    </source>
</evidence>
<reference evidence="5" key="1">
    <citation type="journal article" date="2019" name="Int. J. Syst. Evol. Microbiol.">
        <title>The Global Catalogue of Microorganisms (GCM) 10K type strain sequencing project: providing services to taxonomists for standard genome sequencing and annotation.</title>
        <authorList>
            <consortium name="The Broad Institute Genomics Platform"/>
            <consortium name="The Broad Institute Genome Sequencing Center for Infectious Disease"/>
            <person name="Wu L."/>
            <person name="Ma J."/>
        </authorList>
    </citation>
    <scope>NUCLEOTIDE SEQUENCE [LARGE SCALE GENOMIC DNA]</scope>
    <source>
        <strain evidence="5">CECT 8570</strain>
    </source>
</reference>
<organism evidence="4 5">
    <name type="scientific">Simiduia curdlanivorans</name>
    <dbReference type="NCBI Taxonomy" id="1492769"/>
    <lineage>
        <taxon>Bacteria</taxon>
        <taxon>Pseudomonadati</taxon>
        <taxon>Pseudomonadota</taxon>
        <taxon>Gammaproteobacteria</taxon>
        <taxon>Cellvibrionales</taxon>
        <taxon>Cellvibrionaceae</taxon>
        <taxon>Simiduia</taxon>
    </lineage>
</organism>
<dbReference type="Gene3D" id="2.60.40.10">
    <property type="entry name" value="Immunoglobulins"/>
    <property type="match status" value="1"/>
</dbReference>
<dbReference type="Gene3D" id="2.60.120.260">
    <property type="entry name" value="Galactose-binding domain-like"/>
    <property type="match status" value="1"/>
</dbReference>
<evidence type="ECO:0000313" key="5">
    <source>
        <dbReference type="Proteomes" id="UP001595840"/>
    </source>
</evidence>
<feature type="domain" description="DUF5060" evidence="3">
    <location>
        <begin position="245"/>
        <end position="326"/>
    </location>
</feature>
<keyword evidence="5" id="KW-1185">Reference proteome</keyword>
<dbReference type="InterPro" id="IPR017853">
    <property type="entry name" value="GH"/>
</dbReference>
<comment type="caution">
    <text evidence="4">The sequence shown here is derived from an EMBL/GenBank/DDBJ whole genome shotgun (WGS) entry which is preliminary data.</text>
</comment>
<feature type="chain" id="PRO_5046045445" evidence="2">
    <location>
        <begin position="32"/>
        <end position="1013"/>
    </location>
</feature>
<feature type="signal peptide" evidence="2">
    <location>
        <begin position="1"/>
        <end position="31"/>
    </location>
</feature>
<sequence length="1013" mass="110484">MKYLSGLSKVWVCLLVLLMVSCGGGGGSSGAADDSGSGAGSGSGDGTGNGSGGGTGSGDGAGSGSEPNDAALAVNCTALAAVNFDYYSGISGFSDATTDNKLGKSALQVAQPLATAAAIEVYQGADANVIFKINAMQERDGESTYALRVNGVLLGEQQNSRIHGTSIADYSLENHLMNNRFYALKAGDEIQVEFNNASNGLVVEGDSTATSRGRWHSLEICTDGDALVLEPEEPVTGSCTITGELNRFGRVELLCQGLTASEADASTFTDHRFNVTFTQGTKIYRVPGHFAADANAADSGAVAGDKWRAYFMPPTVGDWQYQVSFRSGSNIAVSTNDSAGTPVAALDGKSGNFSVGNIAATLPDMRARGLLTHQQGERYLRFSGDKTVFVQAGLDSPENIFGYSEFDNTSKYFTASSCKGLLHDFAPHESDWLPGDPTWNSGKGKSLIGLINYLSGRGVNSVYIMANTVQGDGCDAHPWVTYNQDGSEKTFDVSKLDQWERVLRFIEHKGMLIHLVTQETENDQLLNGGELGLERKLYYRELISRFAHHPALQWNLGEENSNTLAQQKSFADFFKQTDPYKHAVLMHTYPNEHNLYEGLLGYGAFDGPTLQFGNIPNSATNLNNVYETAKTWLQKSTEAGKPWVVTFTEASGANAPRPNTTVDKTQRVFWMWASAMSGGAGYEWYLKNDGAGHAYDLAVENLREFDQYWEQSGYFAKFFRDIVQRELGVELQDLISDNGLTSTDSDWVLADPGKAYIVFLRDGGTTNITLPDNKVYQILWFNPRTGVRHDGDLIQGPGQRPIGTAPNEMSEDWAVLITPSNETSLPWAGYEETDGLVVMEAENTTSPLGLWTKLTDISSYTGTGYLQFNGNEVELGPANSPLTYQFKVNTQGNYYLHVRAARETVDGRTDVANDGYIRLEGDYESGSRTPLNYLMTDSKYFGGNHMAFVWATGDRLDRDHEKWPVVYSLKAGEIYTFTLSGRSKLFKVDRIVFRHESVASNVAQALTHEETRN</sequence>
<evidence type="ECO:0000256" key="1">
    <source>
        <dbReference type="SAM" id="MobiDB-lite"/>
    </source>
</evidence>
<dbReference type="InterPro" id="IPR032260">
    <property type="entry name" value="DUF5060"/>
</dbReference>
<dbReference type="RefSeq" id="WP_290264369.1">
    <property type="nucleotide sequence ID" value="NZ_JAUFQG010000006.1"/>
</dbReference>